<organism evidence="1">
    <name type="scientific">Prunus dulcis</name>
    <name type="common">Almond</name>
    <name type="synonym">Amygdalus dulcis</name>
    <dbReference type="NCBI Taxonomy" id="3755"/>
    <lineage>
        <taxon>Eukaryota</taxon>
        <taxon>Viridiplantae</taxon>
        <taxon>Streptophyta</taxon>
        <taxon>Embryophyta</taxon>
        <taxon>Tracheophyta</taxon>
        <taxon>Spermatophyta</taxon>
        <taxon>Magnoliopsida</taxon>
        <taxon>eudicotyledons</taxon>
        <taxon>Gunneridae</taxon>
        <taxon>Pentapetalae</taxon>
        <taxon>rosids</taxon>
        <taxon>fabids</taxon>
        <taxon>Rosales</taxon>
        <taxon>Rosaceae</taxon>
        <taxon>Amygdaloideae</taxon>
        <taxon>Amygdaleae</taxon>
        <taxon>Prunus</taxon>
    </lineage>
</organism>
<reference evidence="1" key="1">
    <citation type="journal article" date="2019" name="Science">
        <title>Mutation of a bHLH transcription factor allowed almond domestication.</title>
        <authorList>
            <person name="Sanchez-Perez R."/>
            <person name="Pavan S."/>
            <person name="Mazzeo R."/>
            <person name="Moldovan C."/>
            <person name="Aiese Cigliano R."/>
            <person name="Del Cueto J."/>
            <person name="Ricciardi F."/>
            <person name="Lotti C."/>
            <person name="Ricciardi L."/>
            <person name="Dicenta F."/>
            <person name="Lopez-Marques R.L."/>
            <person name="Lindberg Moller B."/>
        </authorList>
    </citation>
    <scope>NUCLEOTIDE SEQUENCE</scope>
</reference>
<name>A0A4Y1S1I6_PRUDU</name>
<accession>A0A4Y1S1I6</accession>
<evidence type="ECO:0000313" key="1">
    <source>
        <dbReference type="EMBL" id="BBH10431.1"/>
    </source>
</evidence>
<dbReference type="EMBL" id="AP019304">
    <property type="protein sequence ID" value="BBH10431.1"/>
    <property type="molecule type" value="Genomic_DNA"/>
</dbReference>
<sequence length="78" mass="8833">MPISLKNLHYIFEILPLVEYINGITSMDGCFEGLGDPARVKTFVSRKIIIGCLVYDSEGPILLFKILMKDQLPTLLEF</sequence>
<proteinExistence type="predicted"/>
<gene>
    <name evidence="1" type="ORF">Prudu_023221</name>
</gene>
<protein>
    <submittedName>
        <fullName evidence="1">Uncharacterized protein</fullName>
    </submittedName>
</protein>
<dbReference type="AlphaFoldDB" id="A0A4Y1S1I6"/>